<dbReference type="PANTHER" id="PTHR43369">
    <property type="entry name" value="PHOSPHORIBOSYLGLYCINAMIDE FORMYLTRANSFERASE"/>
    <property type="match status" value="1"/>
</dbReference>
<dbReference type="Pfam" id="PF00551">
    <property type="entry name" value="Formyl_trans_N"/>
    <property type="match status" value="1"/>
</dbReference>
<dbReference type="AlphaFoldDB" id="A0A1F6W7J3"/>
<evidence type="ECO:0000256" key="1">
    <source>
        <dbReference type="ARBA" id="ARBA00005054"/>
    </source>
</evidence>
<dbReference type="Proteomes" id="UP000178374">
    <property type="component" value="Unassembled WGS sequence"/>
</dbReference>
<protein>
    <recommendedName>
        <fullName evidence="2">phosphoribosylglycinamide formyltransferase 1</fullName>
        <ecNumber evidence="2">2.1.2.2</ecNumber>
    </recommendedName>
</protein>
<feature type="domain" description="Formyl transferase N-terminal" evidence="5">
    <location>
        <begin position="52"/>
        <end position="177"/>
    </location>
</feature>
<evidence type="ECO:0000313" key="7">
    <source>
        <dbReference type="Proteomes" id="UP000178374"/>
    </source>
</evidence>
<comment type="pathway">
    <text evidence="1">Purine metabolism; IMP biosynthesis via de novo pathway; N(2)-formyl-N(1)-(5-phospho-D-ribosyl)glycinamide from N(1)-(5-phospho-D-ribosyl)glycinamide (10-formyl THF route): step 1/1.</text>
</comment>
<accession>A0A1F6W7J3</accession>
<dbReference type="EC" id="2.1.2.2" evidence="2"/>
<sequence>MFPKTKKKLVLMVHEGSSQTNLKAIQKAINDGKINAEISAVISDSEDAIPIIKKMPPDYICLAGWKKIISNELIQKYENRILNIHPGLIPDTTDGNVLNPDNTETIWNKGMYGNKAIQNFLDQKATFAGSSIHFLTLNFDFGPVLGRTFEKIETGDTIESLYLRLKKKENQLYVEVLEKLCQK</sequence>
<dbReference type="GO" id="GO:0005737">
    <property type="term" value="C:cytoplasm"/>
    <property type="evidence" value="ECO:0007669"/>
    <property type="project" value="TreeGrafter"/>
</dbReference>
<evidence type="ECO:0000259" key="5">
    <source>
        <dbReference type="Pfam" id="PF00551"/>
    </source>
</evidence>
<dbReference type="Gene3D" id="3.40.50.170">
    <property type="entry name" value="Formyl transferase, N-terminal domain"/>
    <property type="match status" value="1"/>
</dbReference>
<proteinExistence type="predicted"/>
<reference evidence="6 7" key="1">
    <citation type="journal article" date="2016" name="Nat. Commun.">
        <title>Thousands of microbial genomes shed light on interconnected biogeochemical processes in an aquifer system.</title>
        <authorList>
            <person name="Anantharaman K."/>
            <person name="Brown C.T."/>
            <person name="Hug L.A."/>
            <person name="Sharon I."/>
            <person name="Castelle C.J."/>
            <person name="Probst A.J."/>
            <person name="Thomas B.C."/>
            <person name="Singh A."/>
            <person name="Wilkins M.J."/>
            <person name="Karaoz U."/>
            <person name="Brodie E.L."/>
            <person name="Williams K.H."/>
            <person name="Hubbard S.S."/>
            <person name="Banfield J.F."/>
        </authorList>
    </citation>
    <scope>NUCLEOTIDE SEQUENCE [LARGE SCALE GENOMIC DNA]</scope>
</reference>
<comment type="caution">
    <text evidence="6">The sequence shown here is derived from an EMBL/GenBank/DDBJ whole genome shotgun (WGS) entry which is preliminary data.</text>
</comment>
<evidence type="ECO:0000256" key="2">
    <source>
        <dbReference type="ARBA" id="ARBA00012254"/>
    </source>
</evidence>
<dbReference type="EMBL" id="MFUA01000004">
    <property type="protein sequence ID" value="OGI77645.1"/>
    <property type="molecule type" value="Genomic_DNA"/>
</dbReference>
<evidence type="ECO:0000313" key="6">
    <source>
        <dbReference type="EMBL" id="OGI77645.1"/>
    </source>
</evidence>
<organism evidence="6 7">
    <name type="scientific">Candidatus Nomurabacteria bacterium RIFCSPHIGHO2_02_FULL_37_13</name>
    <dbReference type="NCBI Taxonomy" id="1801750"/>
    <lineage>
        <taxon>Bacteria</taxon>
        <taxon>Candidatus Nomuraibacteriota</taxon>
    </lineage>
</organism>
<evidence type="ECO:0000256" key="3">
    <source>
        <dbReference type="ARBA" id="ARBA00022679"/>
    </source>
</evidence>
<dbReference type="PANTHER" id="PTHR43369:SF2">
    <property type="entry name" value="PHOSPHORIBOSYLGLYCINAMIDE FORMYLTRANSFERASE"/>
    <property type="match status" value="1"/>
</dbReference>
<keyword evidence="3" id="KW-0808">Transferase</keyword>
<dbReference type="STRING" id="1801750.A3B85_02725"/>
<gene>
    <name evidence="6" type="ORF">A3B85_02725</name>
</gene>
<name>A0A1F6W7J3_9BACT</name>
<dbReference type="InterPro" id="IPR036477">
    <property type="entry name" value="Formyl_transf_N_sf"/>
</dbReference>
<dbReference type="GO" id="GO:0006189">
    <property type="term" value="P:'de novo' IMP biosynthetic process"/>
    <property type="evidence" value="ECO:0007669"/>
    <property type="project" value="TreeGrafter"/>
</dbReference>
<dbReference type="GO" id="GO:0004644">
    <property type="term" value="F:phosphoribosylglycinamide formyltransferase activity"/>
    <property type="evidence" value="ECO:0007669"/>
    <property type="project" value="UniProtKB-EC"/>
</dbReference>
<dbReference type="InterPro" id="IPR002376">
    <property type="entry name" value="Formyl_transf_N"/>
</dbReference>
<dbReference type="SUPFAM" id="SSF53328">
    <property type="entry name" value="Formyltransferase"/>
    <property type="match status" value="1"/>
</dbReference>
<evidence type="ECO:0000256" key="4">
    <source>
        <dbReference type="ARBA" id="ARBA00022755"/>
    </source>
</evidence>
<keyword evidence="4" id="KW-0658">Purine biosynthesis</keyword>